<reference evidence="1" key="1">
    <citation type="journal article" date="2014" name="Front. Microbiol.">
        <title>High frequency of phylogenetically diverse reductive dehalogenase-homologous genes in deep subseafloor sedimentary metagenomes.</title>
        <authorList>
            <person name="Kawai M."/>
            <person name="Futagami T."/>
            <person name="Toyoda A."/>
            <person name="Takaki Y."/>
            <person name="Nishi S."/>
            <person name="Hori S."/>
            <person name="Arai W."/>
            <person name="Tsubouchi T."/>
            <person name="Morono Y."/>
            <person name="Uchiyama I."/>
            <person name="Ito T."/>
            <person name="Fujiyama A."/>
            <person name="Inagaki F."/>
            <person name="Takami H."/>
        </authorList>
    </citation>
    <scope>NUCLEOTIDE SEQUENCE</scope>
    <source>
        <strain evidence="1">Expedition CK06-06</strain>
    </source>
</reference>
<sequence length="161" mass="18745">MIIPMSTWEQAQYNLVEDFLDLFLPPRYTFSVEASYPKTASMEALIEDRFDSLELPEQKLLRLGELLGESSLEDFPRKQADLFTLYAYNVLEGFGHGFASNLQGAAFEGLNQLATTWGLYLAREVERLFRKWQLFTAFTDFTLDLFSMFLQIPPCYWRRAP</sequence>
<dbReference type="EMBL" id="BARV01025888">
    <property type="protein sequence ID" value="GAI34725.1"/>
    <property type="molecule type" value="Genomic_DNA"/>
</dbReference>
<protein>
    <submittedName>
        <fullName evidence="1">Uncharacterized protein</fullName>
    </submittedName>
</protein>
<evidence type="ECO:0000313" key="1">
    <source>
        <dbReference type="EMBL" id="GAI34725.1"/>
    </source>
</evidence>
<organism evidence="1">
    <name type="scientific">marine sediment metagenome</name>
    <dbReference type="NCBI Taxonomy" id="412755"/>
    <lineage>
        <taxon>unclassified sequences</taxon>
        <taxon>metagenomes</taxon>
        <taxon>ecological metagenomes</taxon>
    </lineage>
</organism>
<dbReference type="AlphaFoldDB" id="X1P6R4"/>
<proteinExistence type="predicted"/>
<comment type="caution">
    <text evidence="1">The sequence shown here is derived from an EMBL/GenBank/DDBJ whole genome shotgun (WGS) entry which is preliminary data.</text>
</comment>
<gene>
    <name evidence="1" type="ORF">S06H3_41934</name>
</gene>
<accession>X1P6R4</accession>
<name>X1P6R4_9ZZZZ</name>